<evidence type="ECO:0000313" key="3">
    <source>
        <dbReference type="EMBL" id="WIW71018.1"/>
    </source>
</evidence>
<dbReference type="GO" id="GO:0016798">
    <property type="term" value="F:hydrolase activity, acting on glycosyl bonds"/>
    <property type="evidence" value="ECO:0007669"/>
    <property type="project" value="UniProtKB-KW"/>
</dbReference>
<name>A0A9Y2AJ77_9FIRM</name>
<keyword evidence="3" id="KW-0326">Glycosidase</keyword>
<feature type="domain" description="Phosphodiester glycosidase" evidence="2">
    <location>
        <begin position="295"/>
        <end position="464"/>
    </location>
</feature>
<keyword evidence="1" id="KW-0732">Signal</keyword>
<dbReference type="AlphaFoldDB" id="A0A9Y2AJ77"/>
<accession>A0A9Y2AJ77</accession>
<evidence type="ECO:0000256" key="1">
    <source>
        <dbReference type="SAM" id="SignalP"/>
    </source>
</evidence>
<dbReference type="Gene3D" id="2.60.40.3500">
    <property type="match status" value="1"/>
</dbReference>
<dbReference type="Pfam" id="PF09992">
    <property type="entry name" value="NAGPA"/>
    <property type="match status" value="1"/>
</dbReference>
<dbReference type="Proteomes" id="UP001243623">
    <property type="component" value="Chromosome"/>
</dbReference>
<feature type="chain" id="PRO_5040884267" evidence="1">
    <location>
        <begin position="25"/>
        <end position="467"/>
    </location>
</feature>
<keyword evidence="3" id="KW-0378">Hydrolase</keyword>
<gene>
    <name evidence="3" type="ORF">P3F81_01455</name>
</gene>
<dbReference type="RefSeq" id="WP_147667032.1">
    <property type="nucleotide sequence ID" value="NZ_CP120678.1"/>
</dbReference>
<evidence type="ECO:0000313" key="4">
    <source>
        <dbReference type="Proteomes" id="UP001243623"/>
    </source>
</evidence>
<reference evidence="3" key="1">
    <citation type="submission" date="2023-03" db="EMBL/GenBank/DDBJ databases">
        <title>Selenobaculum gbiensis gen. nov. sp. nov., a new bacterium isolated from the gut microbiota of IBD patient.</title>
        <authorList>
            <person name="Yeo S."/>
            <person name="Park H."/>
            <person name="Huh C.S."/>
        </authorList>
    </citation>
    <scope>NUCLEOTIDE SEQUENCE</scope>
    <source>
        <strain evidence="3">ICN-92133</strain>
    </source>
</reference>
<protein>
    <submittedName>
        <fullName evidence="3">Phosphodiester glycosidase family protein</fullName>
    </submittedName>
</protein>
<sequence length="467" mass="50274">MKRFNKYSAVIFLVLVMFMQVVFAAPASSVTNIRFSQKAEAVRIVFDVDSVPSYEVKQEVNGTKIILNMPNTMNKANLTSLPIKDTAIKSIDFAMDAKNNFSTIITLNRNAVYKVNTLKNPNRVYIDIIKNYDQKIVDQIAPGFQHITLMRGNEKGMITAHVLDIDLKKGYQIKPALANGVIAGRQTVSGIAKDNNAIAAINASYFALNGEILGLTKIDSTIVSTAGLARSALGIAEDGTPFIGTVDYQGLVKLRDGETLPISGVNSERGENGAVLYNQYYDKTTKTNIYGREYVIKDNEVIAINPNNSALKKGEVVLSVHGSSADRLANLQVGQDCVITEDLGEPWNKAKDILGVGPLLVQNGSVYLTTKIEQFGPDVASGRAPRTAVGLTKDGHVLLAVIDGRQSHSIGYTLLELALFMQEMGAVSAVNFDGGGSSEMVIGKDIINSPSDGGERKVGSALVVLGK</sequence>
<organism evidence="3 4">
    <name type="scientific">Selenobaculum gibii</name>
    <dbReference type="NCBI Taxonomy" id="3054208"/>
    <lineage>
        <taxon>Bacteria</taxon>
        <taxon>Bacillati</taxon>
        <taxon>Bacillota</taxon>
        <taxon>Negativicutes</taxon>
        <taxon>Selenomonadales</taxon>
        <taxon>Selenomonadaceae</taxon>
        <taxon>Selenobaculum</taxon>
    </lineage>
</organism>
<feature type="signal peptide" evidence="1">
    <location>
        <begin position="1"/>
        <end position="24"/>
    </location>
</feature>
<dbReference type="EMBL" id="CP120678">
    <property type="protein sequence ID" value="WIW71018.1"/>
    <property type="molecule type" value="Genomic_DNA"/>
</dbReference>
<dbReference type="InterPro" id="IPR018711">
    <property type="entry name" value="NAGPA"/>
</dbReference>
<dbReference type="PANTHER" id="PTHR40446">
    <property type="entry name" value="N-ACETYLGLUCOSAMINE-1-PHOSPHODIESTER ALPHA-N-ACETYLGLUCOSAMINIDASE"/>
    <property type="match status" value="1"/>
</dbReference>
<dbReference type="KEGG" id="sgbi:P3F81_01455"/>
<dbReference type="PANTHER" id="PTHR40446:SF2">
    <property type="entry name" value="N-ACETYLGLUCOSAMINE-1-PHOSPHODIESTER ALPHA-N-ACETYLGLUCOSAMINIDASE"/>
    <property type="match status" value="1"/>
</dbReference>
<proteinExistence type="predicted"/>
<keyword evidence="4" id="KW-1185">Reference proteome</keyword>
<evidence type="ECO:0000259" key="2">
    <source>
        <dbReference type="Pfam" id="PF09992"/>
    </source>
</evidence>